<evidence type="ECO:0000313" key="8">
    <source>
        <dbReference type="Proteomes" id="UP001221150"/>
    </source>
</evidence>
<feature type="binding site" evidence="4">
    <location>
        <position position="223"/>
    </location>
    <ligand>
        <name>pyridoxal 5'-phosphate</name>
        <dbReference type="ChEBI" id="CHEBI:597326"/>
    </ligand>
</feature>
<dbReference type="RefSeq" id="WP_276110407.1">
    <property type="nucleotide sequence ID" value="NZ_JARJBB010000009.1"/>
</dbReference>
<evidence type="ECO:0000256" key="6">
    <source>
        <dbReference type="PIRNR" id="PIRNR038800"/>
    </source>
</evidence>
<feature type="modified residue" description="N6-(pyridoxal phosphate)lysine" evidence="4">
    <location>
        <position position="224"/>
    </location>
</feature>
<accession>A0ABT6A7Y6</accession>
<reference evidence="7 8" key="1">
    <citation type="submission" date="2023-03" db="EMBL/GenBank/DDBJ databases">
        <title>Draft genome sequence of Streptomyces sp. K1PA1 isolated from peat swamp forest in Thailand.</title>
        <authorList>
            <person name="Klaysubun C."/>
            <person name="Duangmal K."/>
        </authorList>
    </citation>
    <scope>NUCLEOTIDE SEQUENCE [LARGE SCALE GENOMIC DNA]</scope>
    <source>
        <strain evidence="7 8">K1PA1</strain>
    </source>
</reference>
<comment type="cofactor">
    <cofactor evidence="4 6">
        <name>pyridoxal 5'-phosphate</name>
        <dbReference type="ChEBI" id="CHEBI:597326"/>
    </cofactor>
</comment>
<dbReference type="Pfam" id="PF22580">
    <property type="entry name" value="KYNU_C"/>
    <property type="match status" value="1"/>
</dbReference>
<evidence type="ECO:0000256" key="3">
    <source>
        <dbReference type="ARBA" id="ARBA00022898"/>
    </source>
</evidence>
<comment type="pathway">
    <text evidence="4 6">Amino-acid degradation; L-kynurenine degradation; L-alanine and anthranilate from L-kynurenine: step 1/1.</text>
</comment>
<dbReference type="PANTHER" id="PTHR14084">
    <property type="entry name" value="KYNURENINASE"/>
    <property type="match status" value="1"/>
</dbReference>
<comment type="caution">
    <text evidence="4">Lacks conserved residue(s) required for the propagation of feature annotation.</text>
</comment>
<keyword evidence="2 4" id="KW-0378">Hydrolase</keyword>
<comment type="function">
    <text evidence="4 6">Catalyzes the cleavage of L-kynurenine (L-Kyn) and L-3-hydroxykynurenine (L-3OHKyn) into anthranilic acid (AA) and 3-hydroxyanthranilic acid (3-OHAA), respectively.</text>
</comment>
<evidence type="ECO:0000313" key="7">
    <source>
        <dbReference type="EMBL" id="MDF3300762.1"/>
    </source>
</evidence>
<gene>
    <name evidence="4 7" type="primary">kynU</name>
    <name evidence="7" type="ORF">P3H78_19450</name>
</gene>
<dbReference type="HAMAP" id="MF_01970">
    <property type="entry name" value="Kynureninase"/>
    <property type="match status" value="1"/>
</dbReference>
<comment type="pathway">
    <text evidence="4 6">Cofactor biosynthesis; NAD(+) biosynthesis; quinolinate from L-kynurenine: step 2/3.</text>
</comment>
<dbReference type="Proteomes" id="UP001221150">
    <property type="component" value="Unassembled WGS sequence"/>
</dbReference>
<comment type="catalytic activity">
    <reaction evidence="4 6">
        <text>L-kynurenine + H2O = anthranilate + L-alanine + H(+)</text>
        <dbReference type="Rhea" id="RHEA:16813"/>
        <dbReference type="ChEBI" id="CHEBI:15377"/>
        <dbReference type="ChEBI" id="CHEBI:15378"/>
        <dbReference type="ChEBI" id="CHEBI:16567"/>
        <dbReference type="ChEBI" id="CHEBI:57959"/>
        <dbReference type="ChEBI" id="CHEBI:57972"/>
        <dbReference type="EC" id="3.7.1.3"/>
    </reaction>
</comment>
<dbReference type="EC" id="3.7.1.3" evidence="4 5"/>
<evidence type="ECO:0000256" key="4">
    <source>
        <dbReference type="HAMAP-Rule" id="MF_01970"/>
    </source>
</evidence>
<dbReference type="GO" id="GO:0030429">
    <property type="term" value="F:kynureninase activity"/>
    <property type="evidence" value="ECO:0007669"/>
    <property type="project" value="UniProtKB-EC"/>
</dbReference>
<feature type="binding site" evidence="4">
    <location>
        <position position="98"/>
    </location>
    <ligand>
        <name>pyridoxal 5'-phosphate</name>
        <dbReference type="ChEBI" id="CHEBI:597326"/>
    </ligand>
</feature>
<dbReference type="PANTHER" id="PTHR14084:SF0">
    <property type="entry name" value="KYNURENINASE"/>
    <property type="match status" value="1"/>
</dbReference>
<dbReference type="Gene3D" id="3.40.640.10">
    <property type="entry name" value="Type I PLP-dependent aspartate aminotransferase-like (Major domain)"/>
    <property type="match status" value="1"/>
</dbReference>
<dbReference type="InterPro" id="IPR015421">
    <property type="entry name" value="PyrdxlP-dep_Trfase_major"/>
</dbReference>
<protein>
    <recommendedName>
        <fullName evidence="4 5">Kynureninase</fullName>
        <ecNumber evidence="4 5">3.7.1.3</ecNumber>
    </recommendedName>
    <alternativeName>
        <fullName evidence="4">L-kynurenine hydrolase</fullName>
    </alternativeName>
</protein>
<feature type="binding site" evidence="4">
    <location>
        <begin position="129"/>
        <end position="132"/>
    </location>
    <ligand>
        <name>pyridoxal 5'-phosphate</name>
        <dbReference type="ChEBI" id="CHEBI:597326"/>
    </ligand>
</feature>
<evidence type="ECO:0000256" key="5">
    <source>
        <dbReference type="NCBIfam" id="TIGR01814"/>
    </source>
</evidence>
<feature type="binding site" evidence="4">
    <location>
        <position position="97"/>
    </location>
    <ligand>
        <name>pyridoxal 5'-phosphate</name>
        <dbReference type="ChEBI" id="CHEBI:597326"/>
    </ligand>
</feature>
<feature type="binding site" evidence="4">
    <location>
        <position position="253"/>
    </location>
    <ligand>
        <name>pyridoxal 5'-phosphate</name>
        <dbReference type="ChEBI" id="CHEBI:597326"/>
    </ligand>
</feature>
<dbReference type="InterPro" id="IPR015422">
    <property type="entry name" value="PyrdxlP-dep_Trfase_small"/>
</dbReference>
<keyword evidence="8" id="KW-1185">Reference proteome</keyword>
<dbReference type="EMBL" id="JARJBB010000009">
    <property type="protein sequence ID" value="MDF3300762.1"/>
    <property type="molecule type" value="Genomic_DNA"/>
</dbReference>
<feature type="binding site" evidence="4">
    <location>
        <position position="198"/>
    </location>
    <ligand>
        <name>pyridoxal 5'-phosphate</name>
        <dbReference type="ChEBI" id="CHEBI:597326"/>
    </ligand>
</feature>
<feature type="binding site" evidence="4">
    <location>
        <position position="201"/>
    </location>
    <ligand>
        <name>pyridoxal 5'-phosphate</name>
        <dbReference type="ChEBI" id="CHEBI:597326"/>
    </ligand>
</feature>
<comment type="caution">
    <text evidence="7">The sequence shown here is derived from an EMBL/GenBank/DDBJ whole genome shotgun (WGS) entry which is preliminary data.</text>
</comment>
<name>A0ABT6A7Y6_9ACTN</name>
<comment type="subunit">
    <text evidence="4 6">Homodimer.</text>
</comment>
<dbReference type="SUPFAM" id="SSF53383">
    <property type="entry name" value="PLP-dependent transferases"/>
    <property type="match status" value="1"/>
</dbReference>
<evidence type="ECO:0000256" key="1">
    <source>
        <dbReference type="ARBA" id="ARBA00022642"/>
    </source>
</evidence>
<keyword evidence="3 4" id="KW-0663">Pyridoxal phosphate</keyword>
<organism evidence="7 8">
    <name type="scientific">Streptomyces tropicalis</name>
    <dbReference type="NCBI Taxonomy" id="3034234"/>
    <lineage>
        <taxon>Bacteria</taxon>
        <taxon>Bacillati</taxon>
        <taxon>Actinomycetota</taxon>
        <taxon>Actinomycetes</taxon>
        <taxon>Kitasatosporales</taxon>
        <taxon>Streptomycetaceae</taxon>
        <taxon>Streptomyces</taxon>
    </lineage>
</organism>
<comment type="similarity">
    <text evidence="4 6">Belongs to the kynureninase family.</text>
</comment>
<sequence>MDELALRARQSDAADPLAALRARFVLDGTVYLDGNSLGALPAAVPGRMEDVVRRQWGELRIRSWDESGWWTAPERVGDRIAPLVGAAPGQIVVGDSTSVNVFKAVVAAVRMARAADDGRDEILVDATTFPTDGYIAGSAARMTGCTLVPVTPDQVPQALSGRTAAVLLNHVDYRTGRLHDLPGLTAAVHAAGAYAVWDLCHSAGALPVGLDGHGVDLAVGCTYKYLNGGPGSPAFLYVRRDLQDRFDSPLPGWNSHAEPFGMRSAYEPAGGALRGRVGTPDILSLLALEAALEVWDGVPVEAVRAKSLALTDFFLECVAARVPAGRVESLTPAAHAERGSQVALRCADAGEVMKRLIEAGVVGDFRHPDVLRFGFTPLYVGFADVDRAARVLARTLA</sequence>
<proteinExistence type="inferred from homology"/>
<feature type="binding site" evidence="4">
    <location>
        <position position="279"/>
    </location>
    <ligand>
        <name>pyridoxal 5'-phosphate</name>
        <dbReference type="ChEBI" id="CHEBI:597326"/>
    </ligand>
</feature>
<dbReference type="PIRSF" id="PIRSF038800">
    <property type="entry name" value="KYNU"/>
    <property type="match status" value="1"/>
</dbReference>
<dbReference type="NCBIfam" id="TIGR01814">
    <property type="entry name" value="kynureninase"/>
    <property type="match status" value="1"/>
</dbReference>
<dbReference type="Gene3D" id="3.90.1150.10">
    <property type="entry name" value="Aspartate Aminotransferase, domain 1"/>
    <property type="match status" value="1"/>
</dbReference>
<keyword evidence="1 4" id="KW-0662">Pyridine nucleotide biosynthesis</keyword>
<dbReference type="InterPro" id="IPR015424">
    <property type="entry name" value="PyrdxlP-dep_Trfase"/>
</dbReference>
<evidence type="ECO:0000256" key="2">
    <source>
        <dbReference type="ARBA" id="ARBA00022801"/>
    </source>
</evidence>
<dbReference type="InterPro" id="IPR010111">
    <property type="entry name" value="Kynureninase"/>
</dbReference>
<comment type="catalytic activity">
    <reaction evidence="6">
        <text>3-hydroxy-L-kynurenine + H2O = 3-hydroxyanthranilate + L-alanine + H(+)</text>
        <dbReference type="Rhea" id="RHEA:25143"/>
        <dbReference type="ChEBI" id="CHEBI:15377"/>
        <dbReference type="ChEBI" id="CHEBI:15378"/>
        <dbReference type="ChEBI" id="CHEBI:36559"/>
        <dbReference type="ChEBI" id="CHEBI:57972"/>
        <dbReference type="ChEBI" id="CHEBI:58125"/>
        <dbReference type="EC" id="3.7.1.3"/>
    </reaction>
</comment>